<protein>
    <recommendedName>
        <fullName evidence="5">Epoxide hydrolase N-terminal domain-containing protein</fullName>
    </recommendedName>
</protein>
<gene>
    <name evidence="6" type="ORF">ALECFALPRED_004314</name>
</gene>
<name>A0A8H3IW92_9LECA</name>
<evidence type="ECO:0000259" key="5">
    <source>
        <dbReference type="Pfam" id="PF06441"/>
    </source>
</evidence>
<feature type="domain" description="Epoxide hydrolase N-terminal" evidence="5">
    <location>
        <begin position="6"/>
        <end position="118"/>
    </location>
</feature>
<keyword evidence="7" id="KW-1185">Reference proteome</keyword>
<keyword evidence="3" id="KW-0378">Hydrolase</keyword>
<dbReference type="InterPro" id="IPR029058">
    <property type="entry name" value="AB_hydrolase_fold"/>
</dbReference>
<evidence type="ECO:0000256" key="1">
    <source>
        <dbReference type="ARBA" id="ARBA00010088"/>
    </source>
</evidence>
<dbReference type="InterPro" id="IPR000639">
    <property type="entry name" value="Epox_hydrolase-like"/>
</dbReference>
<comment type="caution">
    <text evidence="6">The sequence shown here is derived from an EMBL/GenBank/DDBJ whole genome shotgun (WGS) entry which is preliminary data.</text>
</comment>
<dbReference type="GO" id="GO:0004301">
    <property type="term" value="F:epoxide hydrolase activity"/>
    <property type="evidence" value="ECO:0007669"/>
    <property type="project" value="TreeGrafter"/>
</dbReference>
<dbReference type="InterPro" id="IPR010497">
    <property type="entry name" value="Epoxide_hydro_N"/>
</dbReference>
<organism evidence="6 7">
    <name type="scientific">Alectoria fallacina</name>
    <dbReference type="NCBI Taxonomy" id="1903189"/>
    <lineage>
        <taxon>Eukaryota</taxon>
        <taxon>Fungi</taxon>
        <taxon>Dikarya</taxon>
        <taxon>Ascomycota</taxon>
        <taxon>Pezizomycotina</taxon>
        <taxon>Lecanoromycetes</taxon>
        <taxon>OSLEUM clade</taxon>
        <taxon>Lecanoromycetidae</taxon>
        <taxon>Lecanorales</taxon>
        <taxon>Lecanorineae</taxon>
        <taxon>Parmeliaceae</taxon>
        <taxon>Alectoria</taxon>
    </lineage>
</organism>
<dbReference type="PRINTS" id="PR00412">
    <property type="entry name" value="EPOXHYDRLASE"/>
</dbReference>
<evidence type="ECO:0000256" key="4">
    <source>
        <dbReference type="PIRSR" id="PIRSR001112-1"/>
    </source>
</evidence>
<dbReference type="SUPFAM" id="SSF53474">
    <property type="entry name" value="alpha/beta-Hydrolases"/>
    <property type="match status" value="1"/>
</dbReference>
<dbReference type="EMBL" id="CAJPDR010000268">
    <property type="protein sequence ID" value="CAF9929409.1"/>
    <property type="molecule type" value="Genomic_DNA"/>
</dbReference>
<dbReference type="GO" id="GO:0097176">
    <property type="term" value="P:epoxide metabolic process"/>
    <property type="evidence" value="ECO:0007669"/>
    <property type="project" value="TreeGrafter"/>
</dbReference>
<feature type="active site" description="Proton acceptor" evidence="4">
    <location>
        <position position="356"/>
    </location>
</feature>
<dbReference type="PANTHER" id="PTHR21661:SF35">
    <property type="entry name" value="EPOXIDE HYDROLASE"/>
    <property type="match status" value="1"/>
</dbReference>
<evidence type="ECO:0000256" key="3">
    <source>
        <dbReference type="ARBA" id="ARBA00022801"/>
    </source>
</evidence>
<dbReference type="OrthoDB" id="7130006at2759"/>
<dbReference type="PIRSF" id="PIRSF001112">
    <property type="entry name" value="Epoxide_hydrolase"/>
    <property type="match status" value="1"/>
</dbReference>
<sequence length="380" mass="43469">MANTAVKPFKIRIADSELDLLQRKLELTRLPSNVAGEQWAEQNGVTLKLMEDTISYWRKHYKWRDEEARLNKMPQYITSIEVENFGEINMHFVHSLSPSSNAIPLLFLHGWPGSFEEVGKALPKLNAAGFHVVAPSLPGFGFSSCPNKAGFKHIHDAEVMHKLMSRLQYSTYVVQGGDWGAMIAWTIAHSYPDSVKALHVNLLSLPKPDFESEPEYTEFEKRSLRQHEYFDTKEFAYYLVQNTKPRTFGFAMHDSPVGMLAWMADKLFTWSDSYPWSPTELITWTLLHYLPGPTGGFHMYRENSATEMISGADADRYLETPTGVSAFAKEAEMVPQSWAEKKANVVFWQEHESGGHFAAYEKPEEFADDLVRFFPSIWKP</sequence>
<feature type="active site" description="Nucleophile" evidence="4">
    <location>
        <position position="178"/>
    </location>
</feature>
<reference evidence="6" key="1">
    <citation type="submission" date="2021-03" db="EMBL/GenBank/DDBJ databases">
        <authorList>
            <person name="Tagirdzhanova G."/>
        </authorList>
    </citation>
    <scope>NUCLEOTIDE SEQUENCE</scope>
</reference>
<dbReference type="Proteomes" id="UP000664203">
    <property type="component" value="Unassembled WGS sequence"/>
</dbReference>
<accession>A0A8H3IW92</accession>
<evidence type="ECO:0000256" key="2">
    <source>
        <dbReference type="ARBA" id="ARBA00022797"/>
    </source>
</evidence>
<evidence type="ECO:0000313" key="6">
    <source>
        <dbReference type="EMBL" id="CAF9929409.1"/>
    </source>
</evidence>
<dbReference type="Gene3D" id="3.40.50.1820">
    <property type="entry name" value="alpha/beta hydrolase"/>
    <property type="match status" value="1"/>
</dbReference>
<comment type="similarity">
    <text evidence="1">Belongs to the peptidase S33 family.</text>
</comment>
<keyword evidence="2" id="KW-0058">Aromatic hydrocarbons catabolism</keyword>
<dbReference type="InterPro" id="IPR016292">
    <property type="entry name" value="Epoxide_hydrolase"/>
</dbReference>
<evidence type="ECO:0000313" key="7">
    <source>
        <dbReference type="Proteomes" id="UP000664203"/>
    </source>
</evidence>
<proteinExistence type="inferred from homology"/>
<feature type="active site" description="Proton donor" evidence="4">
    <location>
        <position position="300"/>
    </location>
</feature>
<dbReference type="PANTHER" id="PTHR21661">
    <property type="entry name" value="EPOXIDE HYDROLASE 1-RELATED"/>
    <property type="match status" value="1"/>
</dbReference>
<dbReference type="AlphaFoldDB" id="A0A8H3IW92"/>
<dbReference type="Pfam" id="PF06441">
    <property type="entry name" value="EHN"/>
    <property type="match status" value="1"/>
</dbReference>